<sequence length="80" mass="8443">MYSNPSVPLFLAYFPSSVPGSSVASTSGVGSAVSESDSALTDTHGLHGVGGFRTGRRIMDTRSMSIIWMVGMYLRAMHSA</sequence>
<dbReference type="AlphaFoldDB" id="A0A0C9ZZ22"/>
<evidence type="ECO:0000313" key="1">
    <source>
        <dbReference type="EMBL" id="KIK42930.1"/>
    </source>
</evidence>
<reference evidence="1 2" key="1">
    <citation type="submission" date="2014-04" db="EMBL/GenBank/DDBJ databases">
        <authorList>
            <consortium name="DOE Joint Genome Institute"/>
            <person name="Kuo A."/>
            <person name="Ruytinx J."/>
            <person name="Rineau F."/>
            <person name="Colpaert J."/>
            <person name="Kohler A."/>
            <person name="Nagy L.G."/>
            <person name="Floudas D."/>
            <person name="Copeland A."/>
            <person name="Barry K.W."/>
            <person name="Cichocki N."/>
            <person name="Veneault-Fourrey C."/>
            <person name="LaButti K."/>
            <person name="Lindquist E.A."/>
            <person name="Lipzen A."/>
            <person name="Lundell T."/>
            <person name="Morin E."/>
            <person name="Murat C."/>
            <person name="Sun H."/>
            <person name="Tunlid A."/>
            <person name="Henrissat B."/>
            <person name="Grigoriev I.V."/>
            <person name="Hibbett D.S."/>
            <person name="Martin F."/>
            <person name="Nordberg H.P."/>
            <person name="Cantor M.N."/>
            <person name="Hua S.X."/>
        </authorList>
    </citation>
    <scope>NUCLEOTIDE SEQUENCE [LARGE SCALE GENOMIC DNA]</scope>
    <source>
        <strain evidence="1 2">UH-Slu-Lm8-n1</strain>
    </source>
</reference>
<proteinExistence type="predicted"/>
<gene>
    <name evidence="1" type="ORF">CY34DRAFT_804334</name>
</gene>
<evidence type="ECO:0000313" key="2">
    <source>
        <dbReference type="Proteomes" id="UP000054485"/>
    </source>
</evidence>
<name>A0A0C9ZZ22_9AGAM</name>
<keyword evidence="2" id="KW-1185">Reference proteome</keyword>
<dbReference type="HOGENOM" id="CLU_2591405_0_0_1"/>
<protein>
    <submittedName>
        <fullName evidence="1">Uncharacterized protein</fullName>
    </submittedName>
</protein>
<dbReference type="Proteomes" id="UP000054485">
    <property type="component" value="Unassembled WGS sequence"/>
</dbReference>
<dbReference type="EMBL" id="KN835225">
    <property type="protein sequence ID" value="KIK42930.1"/>
    <property type="molecule type" value="Genomic_DNA"/>
</dbReference>
<reference evidence="2" key="2">
    <citation type="submission" date="2015-01" db="EMBL/GenBank/DDBJ databases">
        <title>Evolutionary Origins and Diversification of the Mycorrhizal Mutualists.</title>
        <authorList>
            <consortium name="DOE Joint Genome Institute"/>
            <consortium name="Mycorrhizal Genomics Consortium"/>
            <person name="Kohler A."/>
            <person name="Kuo A."/>
            <person name="Nagy L.G."/>
            <person name="Floudas D."/>
            <person name="Copeland A."/>
            <person name="Barry K.W."/>
            <person name="Cichocki N."/>
            <person name="Veneault-Fourrey C."/>
            <person name="LaButti K."/>
            <person name="Lindquist E.A."/>
            <person name="Lipzen A."/>
            <person name="Lundell T."/>
            <person name="Morin E."/>
            <person name="Murat C."/>
            <person name="Riley R."/>
            <person name="Ohm R."/>
            <person name="Sun H."/>
            <person name="Tunlid A."/>
            <person name="Henrissat B."/>
            <person name="Grigoriev I.V."/>
            <person name="Hibbett D.S."/>
            <person name="Martin F."/>
        </authorList>
    </citation>
    <scope>NUCLEOTIDE SEQUENCE [LARGE SCALE GENOMIC DNA]</scope>
    <source>
        <strain evidence="2">UH-Slu-Lm8-n1</strain>
    </source>
</reference>
<organism evidence="1 2">
    <name type="scientific">Suillus luteus UH-Slu-Lm8-n1</name>
    <dbReference type="NCBI Taxonomy" id="930992"/>
    <lineage>
        <taxon>Eukaryota</taxon>
        <taxon>Fungi</taxon>
        <taxon>Dikarya</taxon>
        <taxon>Basidiomycota</taxon>
        <taxon>Agaricomycotina</taxon>
        <taxon>Agaricomycetes</taxon>
        <taxon>Agaricomycetidae</taxon>
        <taxon>Boletales</taxon>
        <taxon>Suillineae</taxon>
        <taxon>Suillaceae</taxon>
        <taxon>Suillus</taxon>
    </lineage>
</organism>
<dbReference type="InParanoid" id="A0A0C9ZZ22"/>
<accession>A0A0C9ZZ22</accession>